<evidence type="ECO:0000256" key="6">
    <source>
        <dbReference type="ARBA" id="ARBA00022723"/>
    </source>
</evidence>
<dbReference type="EMBL" id="CP003903">
    <property type="protein sequence ID" value="AGC03736.1"/>
    <property type="molecule type" value="Genomic_DNA"/>
</dbReference>
<evidence type="ECO:0000256" key="4">
    <source>
        <dbReference type="ARBA" id="ARBA00019900"/>
    </source>
</evidence>
<evidence type="ECO:0000313" key="18">
    <source>
        <dbReference type="Proteomes" id="UP000011067"/>
    </source>
</evidence>
<proteinExistence type="predicted"/>
<evidence type="ECO:0000313" key="17">
    <source>
        <dbReference type="EMBL" id="AGC03736.1"/>
    </source>
</evidence>
<keyword evidence="9 14" id="KW-0269">Exonuclease</keyword>
<keyword evidence="7 14" id="KW-0227">DNA damage</keyword>
<dbReference type="Proteomes" id="UP000011067">
    <property type="component" value="Chromosome"/>
</dbReference>
<evidence type="ECO:0000256" key="10">
    <source>
        <dbReference type="ARBA" id="ARBA00022842"/>
    </source>
</evidence>
<keyword evidence="6" id="KW-0479">Metal-binding</keyword>
<protein>
    <recommendedName>
        <fullName evidence="4 14">Exodeoxyribonuclease I</fullName>
        <ecNumber evidence="3 14">3.1.11.1</ecNumber>
    </recommendedName>
</protein>
<dbReference type="Pfam" id="PF00929">
    <property type="entry name" value="RNase_T"/>
    <property type="match status" value="1"/>
</dbReference>
<accession>A0ABM5NDQ3</accession>
<evidence type="ECO:0000256" key="5">
    <source>
        <dbReference type="ARBA" id="ARBA00022722"/>
    </source>
</evidence>
<evidence type="ECO:0000256" key="13">
    <source>
        <dbReference type="ARBA" id="ARBA00046792"/>
    </source>
</evidence>
<dbReference type="InterPro" id="IPR023607">
    <property type="entry name" value="Exodeoxyribonuclease_I"/>
</dbReference>
<dbReference type="Pfam" id="PF08411">
    <property type="entry name" value="ExoI_SH3"/>
    <property type="match status" value="1"/>
</dbReference>
<keyword evidence="10" id="KW-0460">Magnesium</keyword>
<organism evidence="17 18">
    <name type="scientific">Candidatus Blochmanniella chromaiodes str. 640</name>
    <dbReference type="NCBI Taxonomy" id="1240471"/>
    <lineage>
        <taxon>Bacteria</taxon>
        <taxon>Pseudomonadati</taxon>
        <taxon>Pseudomonadota</taxon>
        <taxon>Gammaproteobacteria</taxon>
        <taxon>Enterobacterales</taxon>
        <taxon>Enterobacteriaceae</taxon>
        <taxon>ant endosymbionts</taxon>
        <taxon>Candidatus Blochmanniella</taxon>
    </lineage>
</organism>
<dbReference type="InterPro" id="IPR013520">
    <property type="entry name" value="Ribonucl_H"/>
</dbReference>
<evidence type="ECO:0000259" key="15">
    <source>
        <dbReference type="PROSITE" id="PS51784"/>
    </source>
</evidence>
<dbReference type="Gene3D" id="3.30.1520.20">
    <property type="entry name" value="Exonuclease ExoI, domain 2"/>
    <property type="match status" value="1"/>
</dbReference>
<dbReference type="Gene3D" id="3.30.420.10">
    <property type="entry name" value="Ribonuclease H-like superfamily/Ribonuclease H"/>
    <property type="match status" value="1"/>
</dbReference>
<dbReference type="InterPro" id="IPR034747">
    <property type="entry name" value="EXOI_SH3"/>
</dbReference>
<gene>
    <name evidence="17" type="primary">sbcB</name>
    <name evidence="17" type="ORF">BCHRO640_490</name>
</gene>
<evidence type="ECO:0000256" key="12">
    <source>
        <dbReference type="ARBA" id="ARBA00023204"/>
    </source>
</evidence>
<feature type="domain" description="ExoI SH3-like" evidence="15">
    <location>
        <begin position="204"/>
        <end position="367"/>
    </location>
</feature>
<evidence type="ECO:0000256" key="9">
    <source>
        <dbReference type="ARBA" id="ARBA00022839"/>
    </source>
</evidence>
<evidence type="ECO:0000256" key="1">
    <source>
        <dbReference type="ARBA" id="ARBA00000563"/>
    </source>
</evidence>
<comment type="cofactor">
    <cofactor evidence="2">
        <name>Mg(2+)</name>
        <dbReference type="ChEBI" id="CHEBI:18420"/>
    </cofactor>
</comment>
<dbReference type="Gene3D" id="1.10.287.1240">
    <property type="match status" value="1"/>
</dbReference>
<dbReference type="PROSITE" id="PS51784">
    <property type="entry name" value="EXOI_SH3"/>
    <property type="match status" value="1"/>
</dbReference>
<dbReference type="CDD" id="cd06138">
    <property type="entry name" value="ExoI_N"/>
    <property type="match status" value="1"/>
</dbReference>
<keyword evidence="18" id="KW-1185">Reference proteome</keyword>
<evidence type="ECO:0000256" key="2">
    <source>
        <dbReference type="ARBA" id="ARBA00001946"/>
    </source>
</evidence>
<dbReference type="InterPro" id="IPR012337">
    <property type="entry name" value="RNaseH-like_sf"/>
</dbReference>
<name>A0ABM5NDQ3_9ENTR</name>
<keyword evidence="8 14" id="KW-0378">Hydrolase</keyword>
<keyword evidence="12 14" id="KW-0234">DNA repair</keyword>
<comment type="subunit">
    <text evidence="13">Monomer. Interacts with ssb (via C-terminus); this interaction stimulates the exonuclease activity by recruiting the enzyme to its substrate.</text>
</comment>
<evidence type="ECO:0000256" key="14">
    <source>
        <dbReference type="PIRNR" id="PIRNR000977"/>
    </source>
</evidence>
<reference evidence="17 18" key="1">
    <citation type="journal article" date="2013" name="Genome Biol. Evol.">
        <title>Sequence context of indel mutations and their effect on protein evolution in a bacterial endosymbiont.</title>
        <authorList>
            <person name="Williams L.E."/>
            <person name="Wernegreen J.J."/>
        </authorList>
    </citation>
    <scope>NUCLEOTIDE SEQUENCE [LARGE SCALE GENOMIC DNA]</scope>
    <source>
        <strain evidence="17 18">640</strain>
    </source>
</reference>
<evidence type="ECO:0000259" key="16">
    <source>
        <dbReference type="PROSITE" id="PS51785"/>
    </source>
</evidence>
<dbReference type="NCBIfam" id="NF008746">
    <property type="entry name" value="PRK11779.1"/>
    <property type="match status" value="1"/>
</dbReference>
<dbReference type="Pfam" id="PF26016">
    <property type="entry name" value="ExoI_C"/>
    <property type="match status" value="1"/>
</dbReference>
<feature type="domain" description="ExoI C-terminal" evidence="16">
    <location>
        <begin position="377"/>
        <end position="494"/>
    </location>
</feature>
<dbReference type="InterPro" id="IPR038649">
    <property type="entry name" value="EXOI_SH3_sf"/>
</dbReference>
<dbReference type="Gene3D" id="1.20.1280.70">
    <property type="entry name" value="Exonuclease ExoI, domain 3"/>
    <property type="match status" value="1"/>
</dbReference>
<keyword evidence="11" id="KW-0238">DNA-binding</keyword>
<evidence type="ECO:0000256" key="8">
    <source>
        <dbReference type="ARBA" id="ARBA00022801"/>
    </source>
</evidence>
<dbReference type="PIRSF" id="PIRSF000977">
    <property type="entry name" value="Exodeoxyribonuclease_I"/>
    <property type="match status" value="1"/>
</dbReference>
<evidence type="ECO:0000256" key="3">
    <source>
        <dbReference type="ARBA" id="ARBA00012108"/>
    </source>
</evidence>
<dbReference type="InterPro" id="IPR036397">
    <property type="entry name" value="RNaseH_sf"/>
</dbReference>
<evidence type="ECO:0000256" key="11">
    <source>
        <dbReference type="ARBA" id="ARBA00023125"/>
    </source>
</evidence>
<dbReference type="EC" id="3.1.11.1" evidence="3 14"/>
<sequence>MMLTHINVSQPSFFIYDYETFGINPALDRPAQFAGIRTNNTLKPIEKEKIFFCRLSNDYLPDPQSVLITGIAPQDTLRHGLIESEFARRIYQLFCIPKTCILGYNNIHFDDEFSRNIFYRNFHDPYLWAYQQGNSRWDLLHVLRACYSLCPNGITWPLNIQNKPSFRLKDLTQANAIKHFSAHDAMSDVYATLELTKLIKEVQPQLFQFLFDHRTKYQLQKIIDLDTMNPLIFIMNKINYKYKNFITYIAPISRHPINPNILIACDLNGNIDNLVNLNINTIYQKLYSNHITIYDILKKIPLRLIRLNACPILIPINFFEKNNINTTYTMQLSTNYRYCLKNLNFIRMHENSVYLRNKINTLYTIIGSYINQKNIYNNLHVDCQLYHRLFNNSDRKIIESIRRTHSKELKNLCTDHVDTRLKPLLFYYRARNFPNTLNYQEQKKWLNYKKNKLFNTDQSKSYNDKLNQLLSIYKYNDQKITLLHSLQKYYQYLYEVHFNFY</sequence>
<dbReference type="InterPro" id="IPR058561">
    <property type="entry name" value="Exonuc_1_C"/>
</dbReference>
<keyword evidence="5 14" id="KW-0540">Nuclease</keyword>
<evidence type="ECO:0000256" key="7">
    <source>
        <dbReference type="ARBA" id="ARBA00022763"/>
    </source>
</evidence>
<comment type="catalytic activity">
    <reaction evidence="1 14">
        <text>Exonucleolytic cleavage in the 3'- to 5'-direction to yield nucleoside 5'-phosphates.</text>
        <dbReference type="EC" id="3.1.11.1"/>
    </reaction>
</comment>
<dbReference type="PROSITE" id="PS51785">
    <property type="entry name" value="EXOI_C"/>
    <property type="match status" value="1"/>
</dbReference>
<dbReference type="InterPro" id="IPR013620">
    <property type="entry name" value="Exonuc_1_SH3"/>
</dbReference>
<dbReference type="SUPFAM" id="SSF53098">
    <property type="entry name" value="Ribonuclease H-like"/>
    <property type="match status" value="1"/>
</dbReference>